<evidence type="ECO:0000259" key="6">
    <source>
        <dbReference type="PROSITE" id="PS50235"/>
    </source>
</evidence>
<dbReference type="CDD" id="cd02663">
    <property type="entry name" value="Peptidase_C19G"/>
    <property type="match status" value="1"/>
</dbReference>
<dbReference type="GO" id="GO:0005634">
    <property type="term" value="C:nucleus"/>
    <property type="evidence" value="ECO:0007669"/>
    <property type="project" value="TreeGrafter"/>
</dbReference>
<dbReference type="GO" id="GO:0005829">
    <property type="term" value="C:cytosol"/>
    <property type="evidence" value="ECO:0007669"/>
    <property type="project" value="TreeGrafter"/>
</dbReference>
<dbReference type="GO" id="GO:0004843">
    <property type="term" value="F:cysteine-type deubiquitinase activity"/>
    <property type="evidence" value="ECO:0007669"/>
    <property type="project" value="UniProtKB-EC"/>
</dbReference>
<dbReference type="PROSITE" id="PS00972">
    <property type="entry name" value="USP_1"/>
    <property type="match status" value="1"/>
</dbReference>
<dbReference type="AlphaFoldDB" id="A0A4P9XKD2"/>
<evidence type="ECO:0000256" key="4">
    <source>
        <dbReference type="ARBA" id="ARBA00022670"/>
    </source>
</evidence>
<dbReference type="PROSITE" id="PS00973">
    <property type="entry name" value="USP_2"/>
    <property type="match status" value="1"/>
</dbReference>
<dbReference type="OrthoDB" id="27652at2759"/>
<evidence type="ECO:0000256" key="1">
    <source>
        <dbReference type="ARBA" id="ARBA00000707"/>
    </source>
</evidence>
<dbReference type="InterPro" id="IPR028889">
    <property type="entry name" value="USP"/>
</dbReference>
<keyword evidence="8" id="KW-1185">Reference proteome</keyword>
<keyword evidence="5" id="KW-0378">Hydrolase</keyword>
<dbReference type="PANTHER" id="PTHR24006:SF733">
    <property type="entry name" value="RE52890P"/>
    <property type="match status" value="1"/>
</dbReference>
<evidence type="ECO:0000313" key="8">
    <source>
        <dbReference type="Proteomes" id="UP000271241"/>
    </source>
</evidence>
<sequence>KLPPGETWPDGAERYFGLENFGNTCYCNSILQALYFCRPFRECVTNYPYGPAPELLRDPAVHSLSSSTTSNLFWRINCQKKQSGVVAPSQFVNKVKKDNELFRSTMHQDAHEFLIYVLNTVAENVLDHEKRRREQLRDASKGEPAASQEAVTWVHQLFEGVLTNETKCLTCETVTSRDESFLDLSIDIERHSSVTSCLRQFSASEMLCHKNKFYCDTCCGLQEAEKRMKIKKLPRVLALHLKRFKYQERLQRYIKLSYRVVFPMELRLFNTSDAAEDPDRLYSLFAVVVHIGSGPHHGHYVTIVKSAGQWLLFDDNNVHMIHEDDIENYFGDLPQNGSGYLLFYQAAGDDKLAFVP</sequence>
<evidence type="ECO:0000256" key="3">
    <source>
        <dbReference type="ARBA" id="ARBA00012759"/>
    </source>
</evidence>
<evidence type="ECO:0000256" key="5">
    <source>
        <dbReference type="ARBA" id="ARBA00022801"/>
    </source>
</evidence>
<comment type="catalytic activity">
    <reaction evidence="1">
        <text>Thiol-dependent hydrolysis of ester, thioester, amide, peptide and isopeptide bonds formed by the C-terminal Gly of ubiquitin (a 76-residue protein attached to proteins as an intracellular targeting signal).</text>
        <dbReference type="EC" id="3.4.19.12"/>
    </reaction>
</comment>
<dbReference type="EMBL" id="KZ992920">
    <property type="protein sequence ID" value="RKP06258.1"/>
    <property type="molecule type" value="Genomic_DNA"/>
</dbReference>
<dbReference type="InterPro" id="IPR038765">
    <property type="entry name" value="Papain-like_cys_pep_sf"/>
</dbReference>
<dbReference type="PANTHER" id="PTHR24006">
    <property type="entry name" value="UBIQUITIN CARBOXYL-TERMINAL HYDROLASE"/>
    <property type="match status" value="1"/>
</dbReference>
<gene>
    <name evidence="7" type="ORF">THASP1DRAFT_18687</name>
</gene>
<dbReference type="GO" id="GO:0016579">
    <property type="term" value="P:protein deubiquitination"/>
    <property type="evidence" value="ECO:0007669"/>
    <property type="project" value="InterPro"/>
</dbReference>
<name>A0A4P9XKD2_9FUNG</name>
<dbReference type="Proteomes" id="UP000271241">
    <property type="component" value="Unassembled WGS sequence"/>
</dbReference>
<feature type="non-terminal residue" evidence="7">
    <location>
        <position position="1"/>
    </location>
</feature>
<protein>
    <recommendedName>
        <fullName evidence="3">ubiquitinyl hydrolase 1</fullName>
        <ecNumber evidence="3">3.4.19.12</ecNumber>
    </recommendedName>
</protein>
<feature type="domain" description="USP" evidence="6">
    <location>
        <begin position="16"/>
        <end position="347"/>
    </location>
</feature>
<dbReference type="STRING" id="78915.A0A4P9XKD2"/>
<keyword evidence="4" id="KW-0645">Protease</keyword>
<proteinExistence type="inferred from homology"/>
<dbReference type="SUPFAM" id="SSF54001">
    <property type="entry name" value="Cysteine proteinases"/>
    <property type="match status" value="1"/>
</dbReference>
<organism evidence="7 8">
    <name type="scientific">Thamnocephalis sphaerospora</name>
    <dbReference type="NCBI Taxonomy" id="78915"/>
    <lineage>
        <taxon>Eukaryota</taxon>
        <taxon>Fungi</taxon>
        <taxon>Fungi incertae sedis</taxon>
        <taxon>Zoopagomycota</taxon>
        <taxon>Zoopagomycotina</taxon>
        <taxon>Zoopagomycetes</taxon>
        <taxon>Zoopagales</taxon>
        <taxon>Sigmoideomycetaceae</taxon>
        <taxon>Thamnocephalis</taxon>
    </lineage>
</organism>
<evidence type="ECO:0000313" key="7">
    <source>
        <dbReference type="EMBL" id="RKP06258.1"/>
    </source>
</evidence>
<dbReference type="EC" id="3.4.19.12" evidence="3"/>
<accession>A0A4P9XKD2</accession>
<reference evidence="8" key="1">
    <citation type="journal article" date="2018" name="Nat. Microbiol.">
        <title>Leveraging single-cell genomics to expand the fungal tree of life.</title>
        <authorList>
            <person name="Ahrendt S.R."/>
            <person name="Quandt C.A."/>
            <person name="Ciobanu D."/>
            <person name="Clum A."/>
            <person name="Salamov A."/>
            <person name="Andreopoulos B."/>
            <person name="Cheng J.F."/>
            <person name="Woyke T."/>
            <person name="Pelin A."/>
            <person name="Henrissat B."/>
            <person name="Reynolds N.K."/>
            <person name="Benny G.L."/>
            <person name="Smith M.E."/>
            <person name="James T.Y."/>
            <person name="Grigoriev I.V."/>
        </authorList>
    </citation>
    <scope>NUCLEOTIDE SEQUENCE [LARGE SCALE GENOMIC DNA]</scope>
    <source>
        <strain evidence="8">RSA 1356</strain>
    </source>
</reference>
<dbReference type="InterPro" id="IPR001394">
    <property type="entry name" value="Peptidase_C19_UCH"/>
</dbReference>
<evidence type="ECO:0000256" key="2">
    <source>
        <dbReference type="ARBA" id="ARBA00009085"/>
    </source>
</evidence>
<dbReference type="Gene3D" id="3.90.70.10">
    <property type="entry name" value="Cysteine proteinases"/>
    <property type="match status" value="1"/>
</dbReference>
<dbReference type="Pfam" id="PF00443">
    <property type="entry name" value="UCH"/>
    <property type="match status" value="1"/>
</dbReference>
<comment type="similarity">
    <text evidence="2">Belongs to the peptidase C19 family.</text>
</comment>
<dbReference type="InterPro" id="IPR050164">
    <property type="entry name" value="Peptidase_C19"/>
</dbReference>
<dbReference type="GO" id="GO:0006508">
    <property type="term" value="P:proteolysis"/>
    <property type="evidence" value="ECO:0007669"/>
    <property type="project" value="UniProtKB-KW"/>
</dbReference>
<dbReference type="PROSITE" id="PS50235">
    <property type="entry name" value="USP_3"/>
    <property type="match status" value="1"/>
</dbReference>
<dbReference type="InterPro" id="IPR018200">
    <property type="entry name" value="USP_CS"/>
</dbReference>